<dbReference type="Gene3D" id="2.60.40.3960">
    <property type="entry name" value="Velvet domain"/>
    <property type="match status" value="2"/>
</dbReference>
<dbReference type="InterPro" id="IPR037525">
    <property type="entry name" value="Velvet_dom"/>
</dbReference>
<reference evidence="6" key="3">
    <citation type="submission" date="2024-01" db="EMBL/GenBank/DDBJ databases">
        <authorList>
            <person name="Coelho M.A."/>
            <person name="David-Palma M."/>
            <person name="Shea T."/>
            <person name="Sun S."/>
            <person name="Cuomo C.A."/>
            <person name="Heitman J."/>
        </authorList>
    </citation>
    <scope>NUCLEOTIDE SEQUENCE</scope>
    <source>
        <strain evidence="6">CBS 7841</strain>
    </source>
</reference>
<evidence type="ECO:0000313" key="6">
    <source>
        <dbReference type="EMBL" id="WVN87299.1"/>
    </source>
</evidence>
<evidence type="ECO:0000256" key="1">
    <source>
        <dbReference type="ARBA" id="ARBA00004123"/>
    </source>
</evidence>
<evidence type="ECO:0000256" key="5">
    <source>
        <dbReference type="SAM" id="MobiDB-lite"/>
    </source>
</evidence>
<dbReference type="RefSeq" id="XP_066067999.1">
    <property type="nucleotide sequence ID" value="XM_066211902.1"/>
</dbReference>
<feature type="compositionally biased region" description="Basic and acidic residues" evidence="5">
    <location>
        <begin position="212"/>
        <end position="230"/>
    </location>
</feature>
<dbReference type="Proteomes" id="UP000094043">
    <property type="component" value="Chromosome 3"/>
</dbReference>
<accession>A0A1E3HF99</accession>
<dbReference type="PROSITE" id="PS51821">
    <property type="entry name" value="VELVET"/>
    <property type="match status" value="1"/>
</dbReference>
<evidence type="ECO:0000256" key="3">
    <source>
        <dbReference type="ARBA" id="ARBA00023163"/>
    </source>
</evidence>
<organism evidence="6 7">
    <name type="scientific">Cryptococcus depauperatus CBS 7841</name>
    <dbReference type="NCBI Taxonomy" id="1295531"/>
    <lineage>
        <taxon>Eukaryota</taxon>
        <taxon>Fungi</taxon>
        <taxon>Dikarya</taxon>
        <taxon>Basidiomycota</taxon>
        <taxon>Agaricomycotina</taxon>
        <taxon>Tremellomycetes</taxon>
        <taxon>Tremellales</taxon>
        <taxon>Cryptococcaceae</taxon>
        <taxon>Cryptococcus</taxon>
    </lineage>
</organism>
<dbReference type="GeneID" id="91086689"/>
<keyword evidence="3" id="KW-0804">Transcription</keyword>
<dbReference type="PANTHER" id="PTHR33572">
    <property type="entry name" value="SPORE DEVELOPMENT REGULATOR VOSA"/>
    <property type="match status" value="1"/>
</dbReference>
<reference evidence="6" key="2">
    <citation type="journal article" date="2022" name="Elife">
        <title>Obligate sexual reproduction of a homothallic fungus closely related to the Cryptococcus pathogenic species complex.</title>
        <authorList>
            <person name="Passer A.R."/>
            <person name="Clancey S.A."/>
            <person name="Shea T."/>
            <person name="David-Palma M."/>
            <person name="Averette A.F."/>
            <person name="Boekhout T."/>
            <person name="Porcel B.M."/>
            <person name="Nowrousian M."/>
            <person name="Cuomo C.A."/>
            <person name="Sun S."/>
            <person name="Heitman J."/>
            <person name="Coelho M.A."/>
        </authorList>
    </citation>
    <scope>NUCLEOTIDE SEQUENCE</scope>
    <source>
        <strain evidence="6">CBS 7841</strain>
    </source>
</reference>
<dbReference type="EMBL" id="CP143786">
    <property type="protein sequence ID" value="WVN87299.1"/>
    <property type="molecule type" value="Genomic_DNA"/>
</dbReference>
<reference evidence="6" key="1">
    <citation type="submission" date="2016-06" db="EMBL/GenBank/DDBJ databases">
        <authorList>
            <person name="Cuomo C."/>
            <person name="Litvintseva A."/>
            <person name="Heitman J."/>
            <person name="Chen Y."/>
            <person name="Sun S."/>
            <person name="Springer D."/>
            <person name="Dromer F."/>
            <person name="Young S."/>
            <person name="Zeng Q."/>
            <person name="Chapman S."/>
            <person name="Gujja S."/>
            <person name="Saif S."/>
            <person name="Birren B."/>
        </authorList>
    </citation>
    <scope>NUCLEOTIDE SEQUENCE</scope>
    <source>
        <strain evidence="6">CBS 7841</strain>
    </source>
</reference>
<evidence type="ECO:0000313" key="7">
    <source>
        <dbReference type="Proteomes" id="UP000094043"/>
    </source>
</evidence>
<evidence type="ECO:0000256" key="2">
    <source>
        <dbReference type="ARBA" id="ARBA00023015"/>
    </source>
</evidence>
<comment type="subcellular location">
    <subcellularLocation>
        <location evidence="1">Nucleus</location>
    </subcellularLocation>
</comment>
<feature type="region of interest" description="Disordered" evidence="5">
    <location>
        <begin position="1"/>
        <end position="51"/>
    </location>
</feature>
<keyword evidence="2" id="KW-0805">Transcription regulation</keyword>
<dbReference type="VEuPathDB" id="FungiDB:L203_06556"/>
<name>A0A1E3HF99_9TREE</name>
<keyword evidence="7" id="KW-1185">Reference proteome</keyword>
<feature type="compositionally biased region" description="Low complexity" evidence="5">
    <location>
        <begin position="386"/>
        <end position="410"/>
    </location>
</feature>
<dbReference type="AlphaFoldDB" id="A0A1E3HF99"/>
<feature type="region of interest" description="Disordered" evidence="5">
    <location>
        <begin position="175"/>
        <end position="243"/>
    </location>
</feature>
<feature type="compositionally biased region" description="Polar residues" evidence="5">
    <location>
        <begin position="175"/>
        <end position="185"/>
    </location>
</feature>
<sequence>MHPSPGMKGSDSEMRSSLNPATSKASSVDANDKGNQALTSSANDSCHDETTGQLSDRPVIFFTPSVLIHKGMFSGKHMRFSLTVEQEPISGRRKTEKNRRPLGPAPIIRLRMVECKESEETGCVEEEIDPGTLEGLNFVCVADICQTDAENAILSASHAPFSSTVAENLQSIVQTPGIQSPSSKETVAASAGPGPSTLTYRAGVAAGDSQDDEKHEGADDSDRTVSENHLMKPTSGASSNAKPNAVAAKMRNLFGNLHVSGVRVTDLQGQMGMWFIFTDLCIRQEGRYSLRFRCFDITSVDPDGQPSPQLAECISRPFQIYSPRSVPPLPKPTLLAEHFAQQGFKLSSRNSERALTFPVPPGPNDKPVRPILSSLQPVTGGEAPREGSGSKSTISSSFSSSESRFGISASDQSPQEVTGHLAESNNFKERPKH</sequence>
<gene>
    <name evidence="6" type="ORF">L203_102477</name>
</gene>
<dbReference type="Pfam" id="PF11754">
    <property type="entry name" value="Velvet"/>
    <property type="match status" value="1"/>
</dbReference>
<feature type="region of interest" description="Disordered" evidence="5">
    <location>
        <begin position="353"/>
        <end position="433"/>
    </location>
</feature>
<dbReference type="GO" id="GO:0005634">
    <property type="term" value="C:nucleus"/>
    <property type="evidence" value="ECO:0007669"/>
    <property type="project" value="UniProtKB-SubCell"/>
</dbReference>
<dbReference type="InterPro" id="IPR021740">
    <property type="entry name" value="Velvet"/>
</dbReference>
<dbReference type="KEGG" id="cdep:91086689"/>
<proteinExistence type="predicted"/>
<keyword evidence="4" id="KW-0539">Nucleus</keyword>
<dbReference type="OrthoDB" id="2574492at2759"/>
<dbReference type="InterPro" id="IPR038491">
    <property type="entry name" value="Velvet_dom_sf"/>
</dbReference>
<evidence type="ECO:0000256" key="4">
    <source>
        <dbReference type="ARBA" id="ARBA00023242"/>
    </source>
</evidence>
<dbReference type="PANTHER" id="PTHR33572:SF3">
    <property type="entry name" value="VELVET COMPLEX SUBUNIT B"/>
    <property type="match status" value="1"/>
</dbReference>
<feature type="compositionally biased region" description="Polar residues" evidence="5">
    <location>
        <begin position="15"/>
        <end position="44"/>
    </location>
</feature>
<protein>
    <submittedName>
        <fullName evidence="6">Uncharacterized protein</fullName>
    </submittedName>
</protein>